<feature type="compositionally biased region" description="Low complexity" evidence="4">
    <location>
        <begin position="1041"/>
        <end position="1052"/>
    </location>
</feature>
<dbReference type="PROSITE" id="PS50237">
    <property type="entry name" value="HECT"/>
    <property type="match status" value="1"/>
</dbReference>
<evidence type="ECO:0000256" key="4">
    <source>
        <dbReference type="SAM" id="MobiDB-lite"/>
    </source>
</evidence>
<feature type="active site" description="Glycyl thioester intermediate" evidence="3">
    <location>
        <position position="1871"/>
    </location>
</feature>
<dbReference type="Gene3D" id="3.30.2410.10">
    <property type="entry name" value="Hect, E3 ligase catalytic domain"/>
    <property type="match status" value="1"/>
</dbReference>
<dbReference type="OrthoDB" id="423283at2759"/>
<dbReference type="InterPro" id="IPR035983">
    <property type="entry name" value="Hect_E3_ubiquitin_ligase"/>
</dbReference>
<evidence type="ECO:0000259" key="5">
    <source>
        <dbReference type="PROSITE" id="PS50237"/>
    </source>
</evidence>
<dbReference type="EMBL" id="MKKU01000672">
    <property type="protein sequence ID" value="RNF04590.1"/>
    <property type="molecule type" value="Genomic_DNA"/>
</dbReference>
<keyword evidence="7" id="KW-1185">Reference proteome</keyword>
<dbReference type="GO" id="GO:0000209">
    <property type="term" value="P:protein polyubiquitination"/>
    <property type="evidence" value="ECO:0007669"/>
    <property type="project" value="TreeGrafter"/>
</dbReference>
<feature type="region of interest" description="Disordered" evidence="4">
    <location>
        <begin position="1"/>
        <end position="26"/>
    </location>
</feature>
<protein>
    <submittedName>
        <fullName evidence="6">E3 ubiquitin-protein ligase TRIP12</fullName>
    </submittedName>
</protein>
<dbReference type="PANTHER" id="PTHR45670">
    <property type="entry name" value="E3 UBIQUITIN-PROTEIN LIGASE TRIP12"/>
    <property type="match status" value="1"/>
</dbReference>
<evidence type="ECO:0000313" key="7">
    <source>
        <dbReference type="Proteomes" id="UP000284403"/>
    </source>
</evidence>
<evidence type="ECO:0000256" key="3">
    <source>
        <dbReference type="PROSITE-ProRule" id="PRU00104"/>
    </source>
</evidence>
<gene>
    <name evidence="6" type="ORF">Tco025E_07940</name>
</gene>
<reference evidence="6 7" key="1">
    <citation type="journal article" date="2018" name="BMC Genomics">
        <title>Genomic comparison of Trypanosoma conorhini and Trypanosoma rangeli to Trypanosoma cruzi strains of high and low virulence.</title>
        <authorList>
            <person name="Bradwell K.R."/>
            <person name="Koparde V.N."/>
            <person name="Matveyev A.V."/>
            <person name="Serrano M.G."/>
            <person name="Alves J.M."/>
            <person name="Parikh H."/>
            <person name="Huang B."/>
            <person name="Lee V."/>
            <person name="Espinosa-Alvarez O."/>
            <person name="Ortiz P.A."/>
            <person name="Costa-Martins A.G."/>
            <person name="Teixeira M.M."/>
            <person name="Buck G.A."/>
        </authorList>
    </citation>
    <scope>NUCLEOTIDE SEQUENCE [LARGE SCALE GENOMIC DNA]</scope>
    <source>
        <strain evidence="6 7">025E</strain>
    </source>
</reference>
<proteinExistence type="predicted"/>
<accession>A0A3R7KDW6</accession>
<dbReference type="PANTHER" id="PTHR45670:SF1">
    <property type="entry name" value="E3 UBIQUITIN-PROTEIN LIGASE HECTD1"/>
    <property type="match status" value="1"/>
</dbReference>
<dbReference type="RefSeq" id="XP_029225082.1">
    <property type="nucleotide sequence ID" value="XM_029374798.1"/>
</dbReference>
<dbReference type="InterPro" id="IPR045322">
    <property type="entry name" value="HECTD1/TRIP12-like"/>
</dbReference>
<keyword evidence="2 3" id="KW-0833">Ubl conjugation pathway</keyword>
<dbReference type="Gene3D" id="3.90.1750.10">
    <property type="entry name" value="Hect, E3 ligase catalytic domains"/>
    <property type="match status" value="1"/>
</dbReference>
<dbReference type="SUPFAM" id="SSF56204">
    <property type="entry name" value="Hect, E3 ligase catalytic domain"/>
    <property type="match status" value="1"/>
</dbReference>
<dbReference type="InterPro" id="IPR000569">
    <property type="entry name" value="HECT_dom"/>
</dbReference>
<dbReference type="SMART" id="SM00119">
    <property type="entry name" value="HECTc"/>
    <property type="match status" value="1"/>
</dbReference>
<dbReference type="Pfam" id="PF00632">
    <property type="entry name" value="HECT"/>
    <property type="match status" value="1"/>
</dbReference>
<feature type="domain" description="HECT" evidence="5">
    <location>
        <begin position="1574"/>
        <end position="1904"/>
    </location>
</feature>
<feature type="region of interest" description="Disordered" evidence="4">
    <location>
        <begin position="925"/>
        <end position="951"/>
    </location>
</feature>
<dbReference type="GO" id="GO:0061630">
    <property type="term" value="F:ubiquitin protein ligase activity"/>
    <property type="evidence" value="ECO:0007669"/>
    <property type="project" value="InterPro"/>
</dbReference>
<comment type="caution">
    <text evidence="6">The sequence shown here is derived from an EMBL/GenBank/DDBJ whole genome shotgun (WGS) entry which is preliminary data.</text>
</comment>
<sequence>MSLLSLARTENSKQQLRAVHSQRKDPDKALEPLEKMCMTLVLGVEQYLRGFDATMAIPLLLHMTERESFSFHGDALTMLFRALALIMEYVPSSYGSVQSYHKRLMKSVCQALSRTLSARMKYSNTDNVMLLEESLRLIHFVTKDEGSISVLRFGMADVVRIAASENTLLARQAFDVLVTVCSKISLPPDVERPVFFRLQVFFIGTGLKGKTYSKCGLDSSESKESLQVNTVENVLVPFLHATLQHYAASLESFPEAWSFLEQTIQCLGMLMRRSMLCHRPSTTRKIATREMCRTLFQLLLYNDTNVALEQAVRADRLLLCETVLGAAIAADPLVAVESLLYEEAVAYYKLLLEEQESGLITQLDDPFPVGGISSRNTQRRDKNNIVSIAAIRLFVLACPHVLREAFGPKPKVLLPVHQWYWEDEMRHSNAIAEEGCVTLETGYNRLCKEASFVLHLKAMTANFQTMKLTGGFGSSDRNVLRKIVPFVFHFVDEEDIRLVKAAKEALVACDPLPNSMREMRAFHAVESVAAAKGLGTLFLLNKSAIAPSIYMRLAEVYLGSLCSFVVSVTGQMAMQLGTSACASLLQAAICTGEDQRLEGLLCKIIRPLCEMLREALVSADKATKSVSLTMMVWLLCHPRASAWKFSETALRCGVVNQLEVMSSSSSAAAAAVVGGAKRAKMPRAFAKKGKVASLTRTAYLADAALALYRAIDKQLSRPPSPQAGGGLTTADVMMLQTAVNELKAYALVPGPHQSVVEHVLEALEKSVSTVTAYEVSTLGIADAVLNYLLAENYKDYRGAAATEPAAAAPPTARRELFGGAAELEAVEEEELLSFGGKRTANGLHRRCQKERLQCFLECAMRRPRGVKALIENLVSTIPLRFTLPLVESLLGTSRATCRPPVKAVIAASQISPIVSLCCKPGAGSGALRRKNSDKTNPRSTGKRGVLASSAAVPHSEVNVTTEAEVEVSRPRENCPSGHRLQAVAGTNTSFLCDICEEELYNGLGCHRCDFHICRDCYMDPKVQYEGGTLGASPGPSGGLHSGSSPHRQGQRQQRLERERQEILRPIDRAHLFASIGDIERYFRTGSCSTRNTDVAPAPQSVLQNVDFFVRRAKFFLARKSIHCSDGDLRQAVCRILNSFSLHGPIIDPEEAASSAAGSVPLRSDELEELTRVLQGAMEERYVLYTAPGGRCAYQETLIGNFLQRALHEGNVGVVEQLECCLLNIEGCGDSCIAVANSHWGELLLLRRGASALASPPTDMPDRASNARTYTFHHFETDEDTRCVCGKTSRKELNSAYPPKLMRKPTRLSRNTDTLLLILLQKLLNPLIKQGTMDIDAGVFVSAPFTTLVVKALTASALRVALLPPRLAVPRWTDFIVTEANFLLPLNVRERVARFFAYGARRALHNYLKSLPISRSNRTINIYPAEWGRWTNHKFRVSRASLLHDAYTVLRKSADSRLPISIEFEGDVGVGQGPTAHFYTLIAEEVKKVRLNLWRNGTPSTQGKGEGNEADANDRDATVALPAEGLYPAVLDAGEEDCLSPLAARQLPQEVKVLTDRFVSLGDYADFERERAHCYYLVGAALGRALTDEVVFPLDLSPALAIFLRRETPAPRILLAGNTAVDEGVARPIDLMGLSLADVDLMDRSIAASVRSLLELNPAALESLELPFTLPGHDNFEMVPGGAGKFLTSGSIAQYIRRACSALLYESSVLPIRFLLRGFRDIVPSEALASLDVQEAMSLLCGCAVSDGKPLWTLAEIKSILVADHGYQNDSPQMTMLQNILANRLTPAEQRVFLLFCTGCPRLPFGGVGALGAITVVKRSDFTMFHSSYGRGSEGSNAVGGAEGMERETTQQSEHQLSPEETDWPLPSVNTCFRYLKLPPYPTEELMYNKLRLSITQGGETFQLS</sequence>
<dbReference type="GeneID" id="40321551"/>
<feature type="region of interest" description="Disordered" evidence="4">
    <location>
        <begin position="1832"/>
        <end position="1860"/>
    </location>
</feature>
<dbReference type="GO" id="GO:0043161">
    <property type="term" value="P:proteasome-mediated ubiquitin-dependent protein catabolic process"/>
    <property type="evidence" value="ECO:0007669"/>
    <property type="project" value="TreeGrafter"/>
</dbReference>
<name>A0A3R7KDW6_9TRYP</name>
<feature type="region of interest" description="Disordered" evidence="4">
    <location>
        <begin position="1027"/>
        <end position="1056"/>
    </location>
</feature>
<organism evidence="6 7">
    <name type="scientific">Trypanosoma conorhini</name>
    <dbReference type="NCBI Taxonomy" id="83891"/>
    <lineage>
        <taxon>Eukaryota</taxon>
        <taxon>Discoba</taxon>
        <taxon>Euglenozoa</taxon>
        <taxon>Kinetoplastea</taxon>
        <taxon>Metakinetoplastina</taxon>
        <taxon>Trypanosomatida</taxon>
        <taxon>Trypanosomatidae</taxon>
        <taxon>Trypanosoma</taxon>
    </lineage>
</organism>
<dbReference type="Proteomes" id="UP000284403">
    <property type="component" value="Unassembled WGS sequence"/>
</dbReference>
<keyword evidence="1" id="KW-0808">Transferase</keyword>
<evidence type="ECO:0000256" key="2">
    <source>
        <dbReference type="ARBA" id="ARBA00022786"/>
    </source>
</evidence>
<evidence type="ECO:0000313" key="6">
    <source>
        <dbReference type="EMBL" id="RNF04590.1"/>
    </source>
</evidence>
<evidence type="ECO:0000256" key="1">
    <source>
        <dbReference type="ARBA" id="ARBA00022679"/>
    </source>
</evidence>